<gene>
    <name evidence="2" type="ORF">CLUMA_CG000108</name>
</gene>
<feature type="region of interest" description="Disordered" evidence="1">
    <location>
        <begin position="214"/>
        <end position="251"/>
    </location>
</feature>
<accession>A0A1J1HEE1</accession>
<proteinExistence type="predicted"/>
<evidence type="ECO:0000313" key="3">
    <source>
        <dbReference type="Proteomes" id="UP000183832"/>
    </source>
</evidence>
<dbReference type="AlphaFoldDB" id="A0A1J1HEE1"/>
<name>A0A1J1HEE1_9DIPT</name>
<dbReference type="EMBL" id="CVRI01000001">
    <property type="protein sequence ID" value="CRK86336.1"/>
    <property type="molecule type" value="Genomic_DNA"/>
</dbReference>
<keyword evidence="3" id="KW-1185">Reference proteome</keyword>
<protein>
    <submittedName>
        <fullName evidence="2">CLUMA_CG000108, isoform A</fullName>
    </submittedName>
</protein>
<evidence type="ECO:0000256" key="1">
    <source>
        <dbReference type="SAM" id="MobiDB-lite"/>
    </source>
</evidence>
<dbReference type="OrthoDB" id="6730639at2759"/>
<feature type="region of interest" description="Disordered" evidence="1">
    <location>
        <begin position="46"/>
        <end position="70"/>
    </location>
</feature>
<sequence length="251" mass="28877">MPILMVAQQQINSLNFSDSDLSEEPQPLDFTMSKFKSSAPSKHPLYHQFFGSTNNDTSLNRDQKDEKGKGLSDNEMMAWRQLHLTTQQHEQILTIPRTSTSTPQMSSQIDNGSSLFSLRDVMLKHQQRFEKRRLSENDLDRDIKHPKLSPIENNTCTSTALPLSLTGISLLSGMRPQIGSTTANEKTFRAFMNHRDKAQNQQYIDRLRRMNERSHCKERGSRVNFDQHNSAKTVREELANRKQQAKNGKVF</sequence>
<feature type="compositionally biased region" description="Polar residues" evidence="1">
    <location>
        <begin position="241"/>
        <end position="251"/>
    </location>
</feature>
<evidence type="ECO:0000313" key="2">
    <source>
        <dbReference type="EMBL" id="CRK86336.1"/>
    </source>
</evidence>
<organism evidence="2 3">
    <name type="scientific">Clunio marinus</name>
    <dbReference type="NCBI Taxonomy" id="568069"/>
    <lineage>
        <taxon>Eukaryota</taxon>
        <taxon>Metazoa</taxon>
        <taxon>Ecdysozoa</taxon>
        <taxon>Arthropoda</taxon>
        <taxon>Hexapoda</taxon>
        <taxon>Insecta</taxon>
        <taxon>Pterygota</taxon>
        <taxon>Neoptera</taxon>
        <taxon>Endopterygota</taxon>
        <taxon>Diptera</taxon>
        <taxon>Nematocera</taxon>
        <taxon>Chironomoidea</taxon>
        <taxon>Chironomidae</taxon>
        <taxon>Clunio</taxon>
    </lineage>
</organism>
<dbReference type="Proteomes" id="UP000183832">
    <property type="component" value="Unassembled WGS sequence"/>
</dbReference>
<feature type="compositionally biased region" description="Basic and acidic residues" evidence="1">
    <location>
        <begin position="59"/>
        <end position="70"/>
    </location>
</feature>
<reference evidence="2 3" key="1">
    <citation type="submission" date="2015-04" db="EMBL/GenBank/DDBJ databases">
        <authorList>
            <person name="Syromyatnikov M.Y."/>
            <person name="Popov V.N."/>
        </authorList>
    </citation>
    <scope>NUCLEOTIDE SEQUENCE [LARGE SCALE GENOMIC DNA]</scope>
</reference>